<sequence length="506" mass="58207">MRVIGLLSILVVSCLAASVKQQRKFPDDFIFGTATASYQIEGAWDEDGKGENIWDYMTHNNPTVIKDLSNGDIAADTYHNYKRDVEMMRELGLDAYRFSLSWARILPTGFSNNINQAGIDFYNNYINEMLKYNIQPMITLYHWDLPQKLQELGGFSSPLISDWFEEYARVAYESFGDRVKFWITFNEPREVCYQGYGWTTMAPMLNATGVGTYICAKHLVLCHAKAYHLYNNEFRSKQNGIVGITYSVNDFRPLTDSDEDIAANILRRQGEYGIYSEPIFGPDGGFPKELAKRVAEKSAQQGYAKSRMPEFTDEERKLAKGASDFMGINHYTGYFTSAGYDNSYPVPSFYDDLSITDHRPSEWPLAASSWLYQAPDSLFNTLAALEELYPGTEYYITENGWSVAPDSSLVDDDRIRYYRAAWENLLDAIDAGFNLKGYMAWSLMDNFEWMQGYTERFGLYHVDFEDPARTRTPRKSAFVYKELLRTRVIDYDFEPESMVMTIDKGH</sequence>
<evidence type="ECO:0000313" key="2">
    <source>
        <dbReference type="Proteomes" id="UP000824533"/>
    </source>
</evidence>
<organism evidence="1 2">
    <name type="scientific">Dendrolimus kikuchii</name>
    <dbReference type="NCBI Taxonomy" id="765133"/>
    <lineage>
        <taxon>Eukaryota</taxon>
        <taxon>Metazoa</taxon>
        <taxon>Ecdysozoa</taxon>
        <taxon>Arthropoda</taxon>
        <taxon>Hexapoda</taxon>
        <taxon>Insecta</taxon>
        <taxon>Pterygota</taxon>
        <taxon>Neoptera</taxon>
        <taxon>Endopterygota</taxon>
        <taxon>Lepidoptera</taxon>
        <taxon>Glossata</taxon>
        <taxon>Ditrysia</taxon>
        <taxon>Bombycoidea</taxon>
        <taxon>Lasiocampidae</taxon>
        <taxon>Dendrolimus</taxon>
    </lineage>
</organism>
<name>A0ACC1CGM1_9NEOP</name>
<gene>
    <name evidence="1" type="ORF">K1T71_013510</name>
</gene>
<accession>A0ACC1CGM1</accession>
<protein>
    <submittedName>
        <fullName evidence="1">Uncharacterized protein</fullName>
    </submittedName>
</protein>
<dbReference type="Proteomes" id="UP000824533">
    <property type="component" value="Linkage Group LG26"/>
</dbReference>
<evidence type="ECO:0000313" key="1">
    <source>
        <dbReference type="EMBL" id="KAJ0170738.1"/>
    </source>
</evidence>
<comment type="caution">
    <text evidence="1">The sequence shown here is derived from an EMBL/GenBank/DDBJ whole genome shotgun (WGS) entry which is preliminary data.</text>
</comment>
<keyword evidence="2" id="KW-1185">Reference proteome</keyword>
<dbReference type="EMBL" id="CM034412">
    <property type="protein sequence ID" value="KAJ0170738.1"/>
    <property type="molecule type" value="Genomic_DNA"/>
</dbReference>
<reference evidence="1 2" key="1">
    <citation type="journal article" date="2021" name="Front. Genet.">
        <title>Chromosome-Level Genome Assembly Reveals Significant Gene Expansion in the Toll and IMD Signaling Pathways of Dendrolimus kikuchii.</title>
        <authorList>
            <person name="Zhou J."/>
            <person name="Wu P."/>
            <person name="Xiong Z."/>
            <person name="Liu N."/>
            <person name="Zhao N."/>
            <person name="Ji M."/>
            <person name="Qiu Y."/>
            <person name="Yang B."/>
        </authorList>
    </citation>
    <scope>NUCLEOTIDE SEQUENCE [LARGE SCALE GENOMIC DNA]</scope>
    <source>
        <strain evidence="1">Ann1</strain>
    </source>
</reference>
<proteinExistence type="predicted"/>